<dbReference type="Proteomes" id="UP000294368">
    <property type="component" value="Chromosome"/>
</dbReference>
<dbReference type="GO" id="GO:0008616">
    <property type="term" value="P:tRNA queuosine(34) biosynthetic process"/>
    <property type="evidence" value="ECO:0007669"/>
    <property type="project" value="UniProtKB-UniRule"/>
</dbReference>
<evidence type="ECO:0000256" key="10">
    <source>
        <dbReference type="ARBA" id="ARBA00047890"/>
    </source>
</evidence>
<comment type="pathway">
    <text evidence="1 11">Purine metabolism; 7-cyano-7-deazaguanine biosynthesis.</text>
</comment>
<dbReference type="Pfam" id="PF06508">
    <property type="entry name" value="QueC"/>
    <property type="match status" value="1"/>
</dbReference>
<comment type="similarity">
    <text evidence="8 11">Belongs to the QueC family.</text>
</comment>
<dbReference type="AlphaFoldDB" id="A0A451DAM2"/>
<gene>
    <name evidence="11 12" type="primary">queC</name>
    <name evidence="12" type="ORF">ERCIKOCA2762_564</name>
</gene>
<evidence type="ECO:0000256" key="3">
    <source>
        <dbReference type="ARBA" id="ARBA00022723"/>
    </source>
</evidence>
<dbReference type="NCBIfam" id="TIGR00364">
    <property type="entry name" value="7-cyano-7-deazaguanine synthase QueC"/>
    <property type="match status" value="1"/>
</dbReference>
<proteinExistence type="inferred from homology"/>
<organism evidence="12 13">
    <name type="scientific">Candidatus Erwinia haradaeae</name>
    <dbReference type="NCBI Taxonomy" id="1922217"/>
    <lineage>
        <taxon>Bacteria</taxon>
        <taxon>Pseudomonadati</taxon>
        <taxon>Pseudomonadota</taxon>
        <taxon>Gammaproteobacteria</taxon>
        <taxon>Enterobacterales</taxon>
        <taxon>Erwiniaceae</taxon>
        <taxon>Erwinia</taxon>
    </lineage>
</organism>
<dbReference type="GO" id="GO:0005524">
    <property type="term" value="F:ATP binding"/>
    <property type="evidence" value="ECO:0007669"/>
    <property type="project" value="UniProtKB-UniRule"/>
</dbReference>
<sequence>MMQATVVVFSGGQDSTICLIQAIQEYEFVHCITFDYGQRHSYEIDIARDIVKKLGVHSHKIINLSMLNDLSASCLTRENIAVPASGALSDIRIPITFVPGRNILFLTLASIYAYQLQAKTVITGVCETDFSGYPDCRKEFIIAMNQAISLGMETTLILKTPLMRLTKAEIWALADMFGMLEFVIEETMTCYNGIKSYGCRSCNACHLRNRGLREYLSNKSIVQKTLYTKQNIL</sequence>
<feature type="binding site" evidence="11">
    <location>
        <begin position="9"/>
        <end position="19"/>
    </location>
    <ligand>
        <name>ATP</name>
        <dbReference type="ChEBI" id="CHEBI:30616"/>
    </ligand>
</feature>
<dbReference type="GO" id="GO:0016879">
    <property type="term" value="F:ligase activity, forming carbon-nitrogen bonds"/>
    <property type="evidence" value="ECO:0007669"/>
    <property type="project" value="UniProtKB-UniRule"/>
</dbReference>
<dbReference type="InterPro" id="IPR014729">
    <property type="entry name" value="Rossmann-like_a/b/a_fold"/>
</dbReference>
<keyword evidence="5 11" id="KW-0671">Queuosine biosynthesis</keyword>
<keyword evidence="6 11" id="KW-0862">Zinc</keyword>
<dbReference type="SUPFAM" id="SSF52402">
    <property type="entry name" value="Adenine nucleotide alpha hydrolases-like"/>
    <property type="match status" value="1"/>
</dbReference>
<feature type="binding site" evidence="11">
    <location>
        <position position="199"/>
    </location>
    <ligand>
        <name>Zn(2+)</name>
        <dbReference type="ChEBI" id="CHEBI:29105"/>
    </ligand>
</feature>
<evidence type="ECO:0000256" key="6">
    <source>
        <dbReference type="ARBA" id="ARBA00022833"/>
    </source>
</evidence>
<evidence type="ECO:0000256" key="11">
    <source>
        <dbReference type="HAMAP-Rule" id="MF_01633"/>
    </source>
</evidence>
<evidence type="ECO:0000256" key="4">
    <source>
        <dbReference type="ARBA" id="ARBA00022741"/>
    </source>
</evidence>
<accession>A0A451DAM2</accession>
<dbReference type="EC" id="6.3.4.20" evidence="9 11"/>
<evidence type="ECO:0000313" key="13">
    <source>
        <dbReference type="Proteomes" id="UP000294368"/>
    </source>
</evidence>
<dbReference type="CDD" id="cd01995">
    <property type="entry name" value="QueC-like"/>
    <property type="match status" value="1"/>
</dbReference>
<dbReference type="PIRSF" id="PIRSF006293">
    <property type="entry name" value="ExsB"/>
    <property type="match status" value="1"/>
</dbReference>
<dbReference type="PANTHER" id="PTHR42914:SF1">
    <property type="entry name" value="7-CYANO-7-DEAZAGUANINE SYNTHASE"/>
    <property type="match status" value="1"/>
</dbReference>
<dbReference type="HAMAP" id="MF_01633">
    <property type="entry name" value="QueC"/>
    <property type="match status" value="1"/>
</dbReference>
<keyword evidence="7 11" id="KW-0067">ATP-binding</keyword>
<evidence type="ECO:0000256" key="8">
    <source>
        <dbReference type="ARBA" id="ARBA00037993"/>
    </source>
</evidence>
<evidence type="ECO:0000256" key="5">
    <source>
        <dbReference type="ARBA" id="ARBA00022785"/>
    </source>
</evidence>
<feature type="binding site" evidence="11">
    <location>
        <position position="205"/>
    </location>
    <ligand>
        <name>Zn(2+)</name>
        <dbReference type="ChEBI" id="CHEBI:29105"/>
    </ligand>
</feature>
<feature type="binding site" evidence="11">
    <location>
        <position position="190"/>
    </location>
    <ligand>
        <name>Zn(2+)</name>
        <dbReference type="ChEBI" id="CHEBI:29105"/>
    </ligand>
</feature>
<evidence type="ECO:0000256" key="2">
    <source>
        <dbReference type="ARBA" id="ARBA00022598"/>
    </source>
</evidence>
<reference evidence="12 13" key="1">
    <citation type="submission" date="2019-02" db="EMBL/GenBank/DDBJ databases">
        <authorList>
            <person name="Manzano-Marin A."/>
            <person name="Manzano-Marin A."/>
        </authorList>
    </citation>
    <scope>NUCLEOTIDE SEQUENCE [LARGE SCALE GENOMIC DNA]</scope>
    <source>
        <strain evidence="12 13">ErCikochiana</strain>
    </source>
</reference>
<keyword evidence="2 11" id="KW-0436">Ligase</keyword>
<protein>
    <recommendedName>
        <fullName evidence="9 11">7-cyano-7-deazaguanine synthase</fullName>
        <ecNumber evidence="9 11">6.3.4.20</ecNumber>
    </recommendedName>
    <alternativeName>
        <fullName evidence="11">7-cyano-7-carbaguanine synthase</fullName>
    </alternativeName>
    <alternativeName>
        <fullName evidence="11">PreQ(0) synthase</fullName>
    </alternativeName>
    <alternativeName>
        <fullName evidence="11">Queuosine biosynthesis protein QueC</fullName>
    </alternativeName>
</protein>
<comment type="cofactor">
    <cofactor evidence="11">
        <name>Zn(2+)</name>
        <dbReference type="ChEBI" id="CHEBI:29105"/>
    </cofactor>
    <text evidence="11">Binds 1 zinc ion per subunit.</text>
</comment>
<dbReference type="UniPathway" id="UPA00391"/>
<dbReference type="PANTHER" id="PTHR42914">
    <property type="entry name" value="7-CYANO-7-DEAZAGUANINE SYNTHASE"/>
    <property type="match status" value="1"/>
</dbReference>
<dbReference type="Gene3D" id="3.40.50.620">
    <property type="entry name" value="HUPs"/>
    <property type="match status" value="1"/>
</dbReference>
<keyword evidence="4 11" id="KW-0547">Nucleotide-binding</keyword>
<feature type="binding site" evidence="11">
    <location>
        <position position="202"/>
    </location>
    <ligand>
        <name>Zn(2+)</name>
        <dbReference type="ChEBI" id="CHEBI:29105"/>
    </ligand>
</feature>
<evidence type="ECO:0000256" key="7">
    <source>
        <dbReference type="ARBA" id="ARBA00022840"/>
    </source>
</evidence>
<evidence type="ECO:0000256" key="1">
    <source>
        <dbReference type="ARBA" id="ARBA00005061"/>
    </source>
</evidence>
<dbReference type="EMBL" id="LR217715">
    <property type="protein sequence ID" value="VFP83317.1"/>
    <property type="molecule type" value="Genomic_DNA"/>
</dbReference>
<evidence type="ECO:0000256" key="9">
    <source>
        <dbReference type="ARBA" id="ARBA00039149"/>
    </source>
</evidence>
<keyword evidence="3 11" id="KW-0479">Metal-binding</keyword>
<comment type="function">
    <text evidence="11">Catalyzes the ATP-dependent conversion of 7-carboxy-7-deazaguanine (CDG) to 7-cyano-7-deazaguanine (preQ(0)).</text>
</comment>
<dbReference type="InterPro" id="IPR018317">
    <property type="entry name" value="QueC"/>
</dbReference>
<evidence type="ECO:0000313" key="12">
    <source>
        <dbReference type="EMBL" id="VFP83317.1"/>
    </source>
</evidence>
<name>A0A451DAM2_9GAMM</name>
<dbReference type="GO" id="GO:0008270">
    <property type="term" value="F:zinc ion binding"/>
    <property type="evidence" value="ECO:0007669"/>
    <property type="project" value="UniProtKB-UniRule"/>
</dbReference>
<comment type="catalytic activity">
    <reaction evidence="10 11">
        <text>7-carboxy-7-carbaguanine + NH4(+) + 2 ATP = 7-cyano-7-carbaguanine + 2 AMP + 2 diphosphate + 2 H(+)</text>
        <dbReference type="Rhea" id="RHEA:27982"/>
        <dbReference type="ChEBI" id="CHEBI:15378"/>
        <dbReference type="ChEBI" id="CHEBI:28938"/>
        <dbReference type="ChEBI" id="CHEBI:30616"/>
        <dbReference type="ChEBI" id="CHEBI:33019"/>
        <dbReference type="ChEBI" id="CHEBI:45075"/>
        <dbReference type="ChEBI" id="CHEBI:61036"/>
        <dbReference type="ChEBI" id="CHEBI:456215"/>
        <dbReference type="EC" id="6.3.4.20"/>
    </reaction>
</comment>